<dbReference type="EMBL" id="BAAACA010000015">
    <property type="protein sequence ID" value="GAA0600157.1"/>
    <property type="molecule type" value="Genomic_DNA"/>
</dbReference>
<comment type="caution">
    <text evidence="1">The sequence shown here is derived from an EMBL/GenBank/DDBJ whole genome shotgun (WGS) entry which is preliminary data.</text>
</comment>
<name>A0ABN1FXZ3_9ACTN</name>
<dbReference type="Proteomes" id="UP001500668">
    <property type="component" value="Unassembled WGS sequence"/>
</dbReference>
<accession>A0ABN1FXZ3</accession>
<sequence length="79" mass="8534">MIPRDEYKSALAEAEHTAALLRAALQRVGVPEQEVSRVRALVTGRGRAYVEIGALPVGSAVALLDALPVETMRRLAEPR</sequence>
<reference evidence="1 2" key="1">
    <citation type="journal article" date="2019" name="Int. J. Syst. Evol. Microbiol.">
        <title>The Global Catalogue of Microorganisms (GCM) 10K type strain sequencing project: providing services to taxonomists for standard genome sequencing and annotation.</title>
        <authorList>
            <consortium name="The Broad Institute Genomics Platform"/>
            <consortium name="The Broad Institute Genome Sequencing Center for Infectious Disease"/>
            <person name="Wu L."/>
            <person name="Ma J."/>
        </authorList>
    </citation>
    <scope>NUCLEOTIDE SEQUENCE [LARGE SCALE GENOMIC DNA]</scope>
    <source>
        <strain evidence="1 2">JCM 5067</strain>
    </source>
</reference>
<organism evidence="1 2">
    <name type="scientific">Streptomyces crystallinus</name>
    <dbReference type="NCBI Taxonomy" id="68191"/>
    <lineage>
        <taxon>Bacteria</taxon>
        <taxon>Bacillati</taxon>
        <taxon>Actinomycetota</taxon>
        <taxon>Actinomycetes</taxon>
        <taxon>Kitasatosporales</taxon>
        <taxon>Streptomycetaceae</taxon>
        <taxon>Streptomyces</taxon>
    </lineage>
</organism>
<protein>
    <submittedName>
        <fullName evidence="1">Uncharacterized protein</fullName>
    </submittedName>
</protein>
<evidence type="ECO:0000313" key="2">
    <source>
        <dbReference type="Proteomes" id="UP001500668"/>
    </source>
</evidence>
<dbReference type="RefSeq" id="WP_344074291.1">
    <property type="nucleotide sequence ID" value="NZ_BAAACA010000015.1"/>
</dbReference>
<evidence type="ECO:0000313" key="1">
    <source>
        <dbReference type="EMBL" id="GAA0600157.1"/>
    </source>
</evidence>
<gene>
    <name evidence="1" type="ORF">GCM10010394_32050</name>
</gene>
<proteinExistence type="predicted"/>
<keyword evidence="2" id="KW-1185">Reference proteome</keyword>